<organism evidence="1 2">
    <name type="scientific">Parabacteroides distasonis</name>
    <dbReference type="NCBI Taxonomy" id="823"/>
    <lineage>
        <taxon>Bacteria</taxon>
        <taxon>Pseudomonadati</taxon>
        <taxon>Bacteroidota</taxon>
        <taxon>Bacteroidia</taxon>
        <taxon>Bacteroidales</taxon>
        <taxon>Tannerellaceae</taxon>
        <taxon>Parabacteroides</taxon>
    </lineage>
</organism>
<evidence type="ECO:0000313" key="2">
    <source>
        <dbReference type="Proteomes" id="UP000441358"/>
    </source>
</evidence>
<dbReference type="Proteomes" id="UP000441358">
    <property type="component" value="Unassembled WGS sequence"/>
</dbReference>
<dbReference type="AlphaFoldDB" id="A0A7K0HQZ4"/>
<proteinExistence type="predicted"/>
<dbReference type="InterPro" id="IPR045505">
    <property type="entry name" value="DUF6486"/>
</dbReference>
<evidence type="ECO:0000313" key="1">
    <source>
        <dbReference type="EMBL" id="MRZ52684.1"/>
    </source>
</evidence>
<feature type="non-terminal residue" evidence="1">
    <location>
        <position position="1"/>
    </location>
</feature>
<accession>A0A7K0HQZ4</accession>
<dbReference type="NCBIfam" id="NF033879">
    <property type="entry name" value="smalltalk"/>
    <property type="match status" value="1"/>
</dbReference>
<protein>
    <submittedName>
        <fullName evidence="1">Smalltalk protein</fullName>
    </submittedName>
</protein>
<comment type="caution">
    <text evidence="1">The sequence shown here is derived from an EMBL/GenBank/DDBJ whole genome shotgun (WGS) entry which is preliminary data.</text>
</comment>
<dbReference type="RefSeq" id="WP_154396669.1">
    <property type="nucleotide sequence ID" value="NZ_JADMWC010000040.1"/>
</dbReference>
<reference evidence="1 2" key="1">
    <citation type="journal article" date="2019" name="Nat. Med.">
        <title>A library of human gut bacterial isolates paired with longitudinal multiomics data enables mechanistic microbiome research.</title>
        <authorList>
            <person name="Poyet M."/>
            <person name="Groussin M."/>
            <person name="Gibbons S.M."/>
            <person name="Avila-Pacheco J."/>
            <person name="Jiang X."/>
            <person name="Kearney S.M."/>
            <person name="Perrotta A.R."/>
            <person name="Berdy B."/>
            <person name="Zhao S."/>
            <person name="Lieberman T.D."/>
            <person name="Swanson P.K."/>
            <person name="Smith M."/>
            <person name="Roesemann S."/>
            <person name="Alexander J.E."/>
            <person name="Rich S.A."/>
            <person name="Livny J."/>
            <person name="Vlamakis H."/>
            <person name="Clish C."/>
            <person name="Bullock K."/>
            <person name="Deik A."/>
            <person name="Scott J."/>
            <person name="Pierce K.A."/>
            <person name="Xavier R.J."/>
            <person name="Alm E.J."/>
        </authorList>
    </citation>
    <scope>NUCLEOTIDE SEQUENCE [LARGE SCALE GENOMIC DNA]</scope>
    <source>
        <strain evidence="1 2">BIOML-A32</strain>
    </source>
</reference>
<dbReference type="Pfam" id="PF20096">
    <property type="entry name" value="DUF6486"/>
    <property type="match status" value="1"/>
</dbReference>
<name>A0A7K0HQZ4_PARDI</name>
<gene>
    <name evidence="1" type="ORF">GKD66_21215</name>
</gene>
<sequence>KVIIAVATAIAGALGIQSCIL</sequence>
<dbReference type="EMBL" id="WKMC01000033">
    <property type="protein sequence ID" value="MRZ52684.1"/>
    <property type="molecule type" value="Genomic_DNA"/>
</dbReference>